<gene>
    <name evidence="1" type="ORF">MLD38_001789</name>
</gene>
<accession>A0ACB9SEF0</accession>
<reference evidence="2" key="1">
    <citation type="journal article" date="2023" name="Front. Plant Sci.">
        <title>Chromosomal-level genome assembly of Melastoma candidum provides insights into trichome evolution.</title>
        <authorList>
            <person name="Zhong Y."/>
            <person name="Wu W."/>
            <person name="Sun C."/>
            <person name="Zou P."/>
            <person name="Liu Y."/>
            <person name="Dai S."/>
            <person name="Zhou R."/>
        </authorList>
    </citation>
    <scope>NUCLEOTIDE SEQUENCE [LARGE SCALE GENOMIC DNA]</scope>
</reference>
<name>A0ACB9SEF0_9MYRT</name>
<proteinExistence type="predicted"/>
<sequence length="285" mass="32168">MPIATRIRTAAADSSQKTKIMSPSSKHRRLAGEIPSLAVRSNGSVDSSCSSDSSSRGSSKKIAERRRRPGDSVRPAPAPKREERADAPERRCDWITQFSDPLYVHFHDKEWGVPILDDKKLFELLVFSQALAELQWPMILNNREIFRKCFVNFDPSSVAQLDERSLSSLKASGSALLSETKLRAIIEDAKQIVKIQKEFGSFSNYCWSFVQHRPIQHGFCYAREIPIKTPKAEVLSKNLMQRGFICVGPTIVYSFMQAAGMVNDHLTSCFRFQECNSCIHEQPPT</sequence>
<evidence type="ECO:0000313" key="1">
    <source>
        <dbReference type="EMBL" id="KAI4389575.1"/>
    </source>
</evidence>
<evidence type="ECO:0000313" key="2">
    <source>
        <dbReference type="Proteomes" id="UP001057402"/>
    </source>
</evidence>
<keyword evidence="2" id="KW-1185">Reference proteome</keyword>
<dbReference type="EMBL" id="CM042880">
    <property type="protein sequence ID" value="KAI4389575.1"/>
    <property type="molecule type" value="Genomic_DNA"/>
</dbReference>
<dbReference type="Proteomes" id="UP001057402">
    <property type="component" value="Chromosome 1"/>
</dbReference>
<comment type="caution">
    <text evidence="1">The sequence shown here is derived from an EMBL/GenBank/DDBJ whole genome shotgun (WGS) entry which is preliminary data.</text>
</comment>
<protein>
    <submittedName>
        <fullName evidence="1">Uncharacterized protein</fullName>
    </submittedName>
</protein>
<organism evidence="1 2">
    <name type="scientific">Melastoma candidum</name>
    <dbReference type="NCBI Taxonomy" id="119954"/>
    <lineage>
        <taxon>Eukaryota</taxon>
        <taxon>Viridiplantae</taxon>
        <taxon>Streptophyta</taxon>
        <taxon>Embryophyta</taxon>
        <taxon>Tracheophyta</taxon>
        <taxon>Spermatophyta</taxon>
        <taxon>Magnoliopsida</taxon>
        <taxon>eudicotyledons</taxon>
        <taxon>Gunneridae</taxon>
        <taxon>Pentapetalae</taxon>
        <taxon>rosids</taxon>
        <taxon>malvids</taxon>
        <taxon>Myrtales</taxon>
        <taxon>Melastomataceae</taxon>
        <taxon>Melastomatoideae</taxon>
        <taxon>Melastomateae</taxon>
        <taxon>Melastoma</taxon>
    </lineage>
</organism>